<feature type="domain" description="ATP-grasp" evidence="9">
    <location>
        <begin position="111"/>
        <end position="297"/>
    </location>
</feature>
<reference evidence="10" key="1">
    <citation type="submission" date="2021-04" db="EMBL/GenBank/DDBJ databases">
        <title>Taxonomic assessment of Weissella genus.</title>
        <authorList>
            <person name="Fanelli F."/>
            <person name="Chieffi D."/>
            <person name="Dell'Aquila A."/>
            <person name="Gyu-Sung C."/>
            <person name="Franz C.M.A.P."/>
            <person name="Fusco V."/>
        </authorList>
    </citation>
    <scope>NUCLEOTIDE SEQUENCE</scope>
    <source>
        <strain evidence="10">LMG 25373</strain>
    </source>
</reference>
<sequence>MTTQFYPGQTLGIIGEGINGPMLVQAARQMGFKVTVYSPDEKSELVHIADNYFVGTYYDWEKLKTFAESCDFITYESQNIQIETLNFLQKYGVLPQGTEALEISMDRLMERALLEENNINVLPYASAIDLNDIVTAAATLGYPIVLKPIQKNINPQLARVIDGPASIGRAAELIDNGTFIVESWLSDMRELSIVAAKGVDGHIEMFPMIENIFDNGKLVESLTAIKVPDEIEFEMQRIVNVVGDALNYRGVYQVDFYLTTTGNLMVKKLVATLSQESAIFGQVTNLSVYEQHIRAIAGIPVSVVTSSAPAILVPFDNLDNARLQTQWLIKDNWHFTFYHNAGYSLHAVHGHFVATGAELQYLIDQVEATKILLN</sequence>
<name>A0ABT0VIC3_9LACO</name>
<dbReference type="Gene3D" id="3.30.1490.20">
    <property type="entry name" value="ATP-grasp fold, A domain"/>
    <property type="match status" value="1"/>
</dbReference>
<dbReference type="RefSeq" id="WP_205144009.1">
    <property type="nucleotide sequence ID" value="NZ_JAFBDN010000017.1"/>
</dbReference>
<gene>
    <name evidence="10" type="ORF">KAK10_02835</name>
</gene>
<evidence type="ECO:0000256" key="7">
    <source>
        <dbReference type="ARBA" id="ARBA00025704"/>
    </source>
</evidence>
<evidence type="ECO:0000256" key="8">
    <source>
        <dbReference type="PROSITE-ProRule" id="PRU00409"/>
    </source>
</evidence>
<dbReference type="PANTHER" id="PTHR11609:SF5">
    <property type="entry name" value="PHOSPHORIBOSYLAMINOIMIDAZOLE CARBOXYLASE"/>
    <property type="match status" value="1"/>
</dbReference>
<keyword evidence="6" id="KW-0464">Manganese</keyword>
<dbReference type="EMBL" id="JAGMVS010000040">
    <property type="protein sequence ID" value="MCM2436868.1"/>
    <property type="molecule type" value="Genomic_DNA"/>
</dbReference>
<evidence type="ECO:0000313" key="11">
    <source>
        <dbReference type="Proteomes" id="UP001057481"/>
    </source>
</evidence>
<evidence type="ECO:0000256" key="2">
    <source>
        <dbReference type="ARBA" id="ARBA00001946"/>
    </source>
</evidence>
<dbReference type="InterPro" id="IPR003135">
    <property type="entry name" value="ATP-grasp_carboxylate-amine"/>
</dbReference>
<dbReference type="SUPFAM" id="SSF52440">
    <property type="entry name" value="PreATP-grasp domain"/>
    <property type="match status" value="1"/>
</dbReference>
<comment type="pathway">
    <text evidence="7">Purine metabolism.</text>
</comment>
<accession>A0ABT0VIC3</accession>
<dbReference type="Pfam" id="PF22660">
    <property type="entry name" value="RS_preATP-grasp-like"/>
    <property type="match status" value="1"/>
</dbReference>
<keyword evidence="3 8" id="KW-0547">Nucleotide-binding</keyword>
<evidence type="ECO:0000256" key="5">
    <source>
        <dbReference type="ARBA" id="ARBA00022840"/>
    </source>
</evidence>
<dbReference type="Gene3D" id="3.30.470.20">
    <property type="entry name" value="ATP-grasp fold, B domain"/>
    <property type="match status" value="1"/>
</dbReference>
<dbReference type="InterPro" id="IPR013815">
    <property type="entry name" value="ATP_grasp_subdomain_1"/>
</dbReference>
<comment type="cofactor">
    <cofactor evidence="2">
        <name>Mg(2+)</name>
        <dbReference type="ChEBI" id="CHEBI:18420"/>
    </cofactor>
</comment>
<keyword evidence="11" id="KW-1185">Reference proteome</keyword>
<evidence type="ECO:0000256" key="4">
    <source>
        <dbReference type="ARBA" id="ARBA00022755"/>
    </source>
</evidence>
<comment type="cofactor">
    <cofactor evidence="1">
        <name>Mn(2+)</name>
        <dbReference type="ChEBI" id="CHEBI:29035"/>
    </cofactor>
</comment>
<keyword evidence="4" id="KW-0658">Purine biosynthesis</keyword>
<evidence type="ECO:0000256" key="3">
    <source>
        <dbReference type="ARBA" id="ARBA00022741"/>
    </source>
</evidence>
<comment type="caution">
    <text evidence="10">The sequence shown here is derived from an EMBL/GenBank/DDBJ whole genome shotgun (WGS) entry which is preliminary data.</text>
</comment>
<organism evidence="10 11">
    <name type="scientific">Periweissella beninensis</name>
    <dbReference type="NCBI Taxonomy" id="504936"/>
    <lineage>
        <taxon>Bacteria</taxon>
        <taxon>Bacillati</taxon>
        <taxon>Bacillota</taxon>
        <taxon>Bacilli</taxon>
        <taxon>Lactobacillales</taxon>
        <taxon>Lactobacillaceae</taxon>
        <taxon>Periweissella</taxon>
    </lineage>
</organism>
<keyword evidence="5 8" id="KW-0067">ATP-binding</keyword>
<dbReference type="PANTHER" id="PTHR11609">
    <property type="entry name" value="PURINE BIOSYNTHESIS PROTEIN 6/7, PUR6/7"/>
    <property type="match status" value="1"/>
</dbReference>
<evidence type="ECO:0000256" key="1">
    <source>
        <dbReference type="ARBA" id="ARBA00001936"/>
    </source>
</evidence>
<protein>
    <submittedName>
        <fullName evidence="10">ATP-grasp domain-containing protein</fullName>
    </submittedName>
</protein>
<dbReference type="InterPro" id="IPR016185">
    <property type="entry name" value="PreATP-grasp_dom_sf"/>
</dbReference>
<proteinExistence type="predicted"/>
<dbReference type="InterPro" id="IPR011761">
    <property type="entry name" value="ATP-grasp"/>
</dbReference>
<dbReference type="Proteomes" id="UP001057481">
    <property type="component" value="Unassembled WGS sequence"/>
</dbReference>
<evidence type="ECO:0000313" key="10">
    <source>
        <dbReference type="EMBL" id="MCM2436868.1"/>
    </source>
</evidence>
<dbReference type="Pfam" id="PF02222">
    <property type="entry name" value="ATP-grasp"/>
    <property type="match status" value="1"/>
</dbReference>
<dbReference type="InterPro" id="IPR054350">
    <property type="entry name" value="PurT/PurK_preATP-grasp"/>
</dbReference>
<evidence type="ECO:0000259" key="9">
    <source>
        <dbReference type="PROSITE" id="PS50975"/>
    </source>
</evidence>
<dbReference type="PROSITE" id="PS50975">
    <property type="entry name" value="ATP_GRASP"/>
    <property type="match status" value="1"/>
</dbReference>
<dbReference type="Gene3D" id="3.40.50.20">
    <property type="match status" value="1"/>
</dbReference>
<dbReference type="SUPFAM" id="SSF56059">
    <property type="entry name" value="Glutathione synthetase ATP-binding domain-like"/>
    <property type="match status" value="1"/>
</dbReference>
<evidence type="ECO:0000256" key="6">
    <source>
        <dbReference type="ARBA" id="ARBA00023211"/>
    </source>
</evidence>